<keyword evidence="2" id="KW-0472">Membrane</keyword>
<feature type="transmembrane region" description="Helical" evidence="2">
    <location>
        <begin position="280"/>
        <end position="301"/>
    </location>
</feature>
<feature type="transmembrane region" description="Helical" evidence="2">
    <location>
        <begin position="145"/>
        <end position="162"/>
    </location>
</feature>
<feature type="transmembrane region" description="Helical" evidence="2">
    <location>
        <begin position="12"/>
        <end position="33"/>
    </location>
</feature>
<evidence type="ECO:0000256" key="2">
    <source>
        <dbReference type="SAM" id="Phobius"/>
    </source>
</evidence>
<proteinExistence type="predicted"/>
<feature type="transmembrane region" description="Helical" evidence="2">
    <location>
        <begin position="227"/>
        <end position="244"/>
    </location>
</feature>
<keyword evidence="2" id="KW-1133">Transmembrane helix</keyword>
<feature type="region of interest" description="Disordered" evidence="1">
    <location>
        <begin position="368"/>
        <end position="393"/>
    </location>
</feature>
<dbReference type="AlphaFoldDB" id="A0A7T4MZG3"/>
<name>A0A7T4MZG3_9BURK</name>
<gene>
    <name evidence="3" type="ORF">I6I06_08655</name>
</gene>
<feature type="transmembrane region" description="Helical" evidence="2">
    <location>
        <begin position="313"/>
        <end position="331"/>
    </location>
</feature>
<keyword evidence="2" id="KW-0812">Transmembrane</keyword>
<dbReference type="KEGG" id="pgis:I6I06_08655"/>
<evidence type="ECO:0000313" key="3">
    <source>
        <dbReference type="EMBL" id="QQC62413.1"/>
    </source>
</evidence>
<evidence type="ECO:0000256" key="1">
    <source>
        <dbReference type="SAM" id="MobiDB-lite"/>
    </source>
</evidence>
<dbReference type="RefSeq" id="WP_042327863.1">
    <property type="nucleotide sequence ID" value="NZ_CP066075.1"/>
</dbReference>
<protein>
    <submittedName>
        <fullName evidence="3">Uncharacterized protein</fullName>
    </submittedName>
</protein>
<reference evidence="3 4" key="1">
    <citation type="submission" date="2020-12" db="EMBL/GenBank/DDBJ databases">
        <title>FDA dAtabase for Regulatory Grade micrObial Sequences (FDA-ARGOS): Supporting development and validation of Infectious Disease Dx tests.</title>
        <authorList>
            <person name="Nelson B."/>
            <person name="Plummer A."/>
            <person name="Tallon L."/>
            <person name="Sadzewicz L."/>
            <person name="Zhao X."/>
            <person name="Boylan J."/>
            <person name="Ott S."/>
            <person name="Bowen H."/>
            <person name="Vavikolanu K."/>
            <person name="Mehta A."/>
            <person name="Aluvathingal J."/>
            <person name="Nadendla S."/>
            <person name="Myers T."/>
            <person name="Yan Y."/>
            <person name="Sichtig H."/>
        </authorList>
    </citation>
    <scope>NUCLEOTIDE SEQUENCE [LARGE SCALE GENOMIC DNA]</scope>
    <source>
        <strain evidence="3 4">FDAARGOS_1049</strain>
    </source>
</reference>
<dbReference type="EMBL" id="CP066075">
    <property type="protein sequence ID" value="QQC62413.1"/>
    <property type="molecule type" value="Genomic_DNA"/>
</dbReference>
<feature type="transmembrane region" description="Helical" evidence="2">
    <location>
        <begin position="338"/>
        <end position="357"/>
    </location>
</feature>
<sequence>MSNRVALPRPTAWILLAFIYYLAAAASFSGFFIKWQFSETEKYSLPQMLEGTAIRPFVYRQLLPMTANAIDSVVPQSAKTTFLNKLAEEPPVSNPIQRYFPSATDAANPQYALRYFLVYAMSFLSMFAAMFAIRAACIEVIGDRVAATLTPLAIAAIFPLILTEGGYYYDMPELMFMALGIWLAVKRRIIPLAVVTAIATLNKESYLLFVLTLVPFIALRHSRKQTVLLSGGLLALAAVVNLLIKSRYAGNGGSAMEYQLMSHIQYLVNPRNYLRMEMNYGILTTKGFNVVHLLLVALLLRTGWRGLPAVVRTHAWIALVITVPLFIAFCYRDELRNLSLLTMTLAFVTCTTISAALQQAAVRGQRQTAPLPAAQPRMPASREPVAARKVAPR</sequence>
<evidence type="ECO:0000313" key="4">
    <source>
        <dbReference type="Proteomes" id="UP000595610"/>
    </source>
</evidence>
<organism evidence="3 4">
    <name type="scientific">Paraburkholderia ginsengisoli</name>
    <dbReference type="NCBI Taxonomy" id="311231"/>
    <lineage>
        <taxon>Bacteria</taxon>
        <taxon>Pseudomonadati</taxon>
        <taxon>Pseudomonadota</taxon>
        <taxon>Betaproteobacteria</taxon>
        <taxon>Burkholderiales</taxon>
        <taxon>Burkholderiaceae</taxon>
        <taxon>Paraburkholderia</taxon>
    </lineage>
</organism>
<accession>A0A7T4MZG3</accession>
<dbReference type="Proteomes" id="UP000595610">
    <property type="component" value="Chromosome 1"/>
</dbReference>
<keyword evidence="4" id="KW-1185">Reference proteome</keyword>
<feature type="transmembrane region" description="Helical" evidence="2">
    <location>
        <begin position="112"/>
        <end position="133"/>
    </location>
</feature>